<reference evidence="1 2" key="1">
    <citation type="submission" date="2015-01" db="EMBL/GenBank/DDBJ databases">
        <title>Genome Sequencing of Rickettsiales.</title>
        <authorList>
            <person name="Daugherty S.C."/>
            <person name="Su Q."/>
            <person name="Abolude K."/>
            <person name="Beier-Sexton M."/>
            <person name="Carlyon J.A."/>
            <person name="Carter R."/>
            <person name="Day N.P."/>
            <person name="Dumler S.J."/>
            <person name="Dyachenko V."/>
            <person name="Godinez A."/>
            <person name="Kurtti T.J."/>
            <person name="Lichay M."/>
            <person name="Mullins K.E."/>
            <person name="Ott S."/>
            <person name="Pappas-Brown V."/>
            <person name="Paris D.H."/>
            <person name="Patel P."/>
            <person name="Richards A.L."/>
            <person name="Sadzewicz L."/>
            <person name="Sears K."/>
            <person name="Seidman D."/>
            <person name="Sengamalay N."/>
            <person name="Stenos J."/>
            <person name="Tallon L.J."/>
            <person name="Vincent G."/>
            <person name="Fraser C.M."/>
            <person name="Munderloh U."/>
            <person name="Dunning-Hotopp J.C."/>
        </authorList>
    </citation>
    <scope>NUCLEOTIDE SEQUENCE [LARGE SCALE GENOMIC DNA]</scope>
    <source>
        <strain evidence="1 2">Ect</strain>
    </source>
</reference>
<dbReference type="PATRIC" id="fig|1359199.3.peg.1055"/>
<dbReference type="Proteomes" id="UP000033591">
    <property type="component" value="Unassembled WGS sequence"/>
</dbReference>
<organism evidence="1 2">
    <name type="scientific">Rickettsia rhipicephali str. Ect</name>
    <dbReference type="NCBI Taxonomy" id="1359199"/>
    <lineage>
        <taxon>Bacteria</taxon>
        <taxon>Pseudomonadati</taxon>
        <taxon>Pseudomonadota</taxon>
        <taxon>Alphaproteobacteria</taxon>
        <taxon>Rickettsiales</taxon>
        <taxon>Rickettsiaceae</taxon>
        <taxon>Rickettsieae</taxon>
        <taxon>Rickettsia</taxon>
        <taxon>spotted fever group</taxon>
    </lineage>
</organism>
<sequence>MNGYLYVVKHSEVKKDFKSPYMKKVAKRLDILKMTPKEQIIYRAYMRIKSIKSVII</sequence>
<evidence type="ECO:0000313" key="1">
    <source>
        <dbReference type="EMBL" id="KJV79438.1"/>
    </source>
</evidence>
<accession>A0A0F3PGM5</accession>
<proteinExistence type="predicted"/>
<comment type="caution">
    <text evidence="1">The sequence shown here is derived from an EMBL/GenBank/DDBJ whole genome shotgun (WGS) entry which is preliminary data.</text>
</comment>
<dbReference type="AlphaFoldDB" id="A0A0F3PGM5"/>
<evidence type="ECO:0000313" key="2">
    <source>
        <dbReference type="Proteomes" id="UP000033591"/>
    </source>
</evidence>
<protein>
    <submittedName>
        <fullName evidence="1">Uncharacterized protein</fullName>
    </submittedName>
</protein>
<dbReference type="EMBL" id="LAOC01000001">
    <property type="protein sequence ID" value="KJV79438.1"/>
    <property type="molecule type" value="Genomic_DNA"/>
</dbReference>
<gene>
    <name evidence="1" type="ORF">RMAECT_1072</name>
</gene>
<name>A0A0F3PGM5_RICRH</name>